<protein>
    <recommendedName>
        <fullName evidence="1">F-box domain-containing protein</fullName>
    </recommendedName>
</protein>
<dbReference type="RefSeq" id="XP_003097068.2">
    <property type="nucleotide sequence ID" value="XM_003097020.2"/>
</dbReference>
<dbReference type="EMBL" id="DS268519">
    <property type="protein sequence ID" value="EFO85059.1"/>
    <property type="molecule type" value="Genomic_DNA"/>
</dbReference>
<dbReference type="InterPro" id="IPR001810">
    <property type="entry name" value="F-box_dom"/>
</dbReference>
<dbReference type="STRING" id="31234.E3N3L3"/>
<evidence type="ECO:0000313" key="3">
    <source>
        <dbReference type="Proteomes" id="UP000008281"/>
    </source>
</evidence>
<dbReference type="InterPro" id="IPR012885">
    <property type="entry name" value="F-box_Sdz-33"/>
</dbReference>
<evidence type="ECO:0000259" key="1">
    <source>
        <dbReference type="PROSITE" id="PS50181"/>
    </source>
</evidence>
<dbReference type="PANTHER" id="PTHR21503">
    <property type="entry name" value="F-BOX-CONTAINING HYPOTHETICAL PROTEIN C.ELEGANS"/>
    <property type="match status" value="1"/>
</dbReference>
<evidence type="ECO:0000313" key="2">
    <source>
        <dbReference type="EMBL" id="EFO85059.1"/>
    </source>
</evidence>
<dbReference type="GeneID" id="9827731"/>
<reference evidence="2" key="1">
    <citation type="submission" date="2007-07" db="EMBL/GenBank/DDBJ databases">
        <title>PCAP assembly of the Caenorhabditis remanei genome.</title>
        <authorList>
            <consortium name="The Caenorhabditis remanei Sequencing Consortium"/>
            <person name="Wilson R.K."/>
        </authorList>
    </citation>
    <scope>NUCLEOTIDE SEQUENCE [LARGE SCALE GENOMIC DNA]</scope>
    <source>
        <strain evidence="2">PB4641</strain>
    </source>
</reference>
<dbReference type="Pfam" id="PF07735">
    <property type="entry name" value="FBA_2"/>
    <property type="match status" value="1"/>
</dbReference>
<organism evidence="3">
    <name type="scientific">Caenorhabditis remanei</name>
    <name type="common">Caenorhabditis vulgaris</name>
    <dbReference type="NCBI Taxonomy" id="31234"/>
    <lineage>
        <taxon>Eukaryota</taxon>
        <taxon>Metazoa</taxon>
        <taxon>Ecdysozoa</taxon>
        <taxon>Nematoda</taxon>
        <taxon>Chromadorea</taxon>
        <taxon>Rhabditida</taxon>
        <taxon>Rhabditina</taxon>
        <taxon>Rhabditomorpha</taxon>
        <taxon>Rhabditoidea</taxon>
        <taxon>Rhabditidae</taxon>
        <taxon>Peloderinae</taxon>
        <taxon>Caenorhabditis</taxon>
    </lineage>
</organism>
<dbReference type="eggNOG" id="ENOG502RT6G">
    <property type="taxonomic scope" value="Eukaryota"/>
</dbReference>
<dbReference type="CTD" id="9827731"/>
<dbReference type="InParanoid" id="E3N3L3"/>
<dbReference type="KEGG" id="crq:GCK72_003115"/>
<feature type="domain" description="F-box" evidence="1">
    <location>
        <begin position="3"/>
        <end position="49"/>
    </location>
</feature>
<name>E3N3L3_CAERE</name>
<dbReference type="Pfam" id="PF00646">
    <property type="entry name" value="F-box"/>
    <property type="match status" value="1"/>
</dbReference>
<proteinExistence type="predicted"/>
<keyword evidence="3" id="KW-1185">Reference proteome</keyword>
<dbReference type="Proteomes" id="UP000008281">
    <property type="component" value="Unassembled WGS sequence"/>
</dbReference>
<gene>
    <name evidence="2" type="ORF">CRE_22005</name>
</gene>
<dbReference type="HOGENOM" id="CLU_028840_6_0_1"/>
<dbReference type="AlphaFoldDB" id="E3N3L3"/>
<sequence length="309" mass="36025">MPPFPLLRFPGVVLCEVFKSLSIGEKFKLSFCSKKISTQINNARLYSQKVIVVLDSLHQGIKFRSENNKEPFEISIRQDPRKTFNSKAQQFFIACYTNGITIYWKNYREGYLSVIRHMSKMFHCKISISNDSPSVLYQPVVSELYDLQQEFKTFTIEFDGSEDQKLLWNQISSKFELVENLRILSIPYFDFRHFRPVFTSWPQNITIMNSDWFTLESLLTCTCTRITLDRSRVENKDLDGALKKWKSGGFPNLERLTINDLWSTKNGEQILGMNWRDLNGVVLLTDDGSKKATINFRHGSFEMSVIPFK</sequence>
<dbReference type="PANTHER" id="PTHR21503:SF52">
    <property type="entry name" value="F-BOX DOMAIN-CONTAINING PROTEIN"/>
    <property type="match status" value="1"/>
</dbReference>
<dbReference type="PROSITE" id="PS50181">
    <property type="entry name" value="FBOX"/>
    <property type="match status" value="1"/>
</dbReference>
<accession>E3N3L3</accession>